<keyword evidence="2" id="KW-1185">Reference proteome</keyword>
<reference evidence="2" key="1">
    <citation type="submission" date="2018-01" db="EMBL/GenBank/DDBJ databases">
        <authorList>
            <person name="Alioto T."/>
            <person name="Alioto T."/>
        </authorList>
    </citation>
    <scope>NUCLEOTIDE SEQUENCE [LARGE SCALE GENOMIC DNA]</scope>
</reference>
<dbReference type="EMBL" id="OUUW01000001">
    <property type="protein sequence ID" value="SPP75813.1"/>
    <property type="molecule type" value="Genomic_DNA"/>
</dbReference>
<dbReference type="PANTHER" id="PTHR23019">
    <property type="entry name" value="NUCLEAR PORE MEMBRANE GLYCOPROTEIN GP210-RELATED"/>
    <property type="match status" value="1"/>
</dbReference>
<accession>A0A3B0J6V7</accession>
<evidence type="ECO:0000313" key="1">
    <source>
        <dbReference type="EMBL" id="SPP75813.1"/>
    </source>
</evidence>
<sequence length="462" mass="51091">MDRAERVNSIEAIVQLFDTKDNVLAVNPNKQAVYDLSDVVFDPAVWACVWMSSASVQHHPQQCREDQDSLPGRQGVLVQVFSQIRLVVGSSIQIYCQGGPQPNTNSRMKSYRRTPSRLRAGPPGLLVHGAGNAGELADRMERIEYQSGYLISARVRALNPGQVTIIASVSLADGTKLPATSVELIVFKTLELLGPKPIKMDSILAAPRSTHQLKSNMVDAVYKLDEQSSGIVSVTPDGIVHTKETLGRDLIIAETVDQNLPIAIEVKNVQYILVSLLPHMKFKKLEHKLPRGMNFLFLLQDNLGNEFSHNVEDANGLRYDLATKDVVHAQIDNNLTIAVQLQRETNNMISISLKDTTGVKYADDYIQLPFSVGDIICFDSPLTLSSIWSSSNEQIVTINKHTALRARVLNHRHKLGEKISITSGDKANRGGFFTYDLEVREEVPAANIQLLYPAPPLFSCCS</sequence>
<dbReference type="STRING" id="7266.A0A3B0J6V7"/>
<organism evidence="1 2">
    <name type="scientific">Drosophila guanche</name>
    <name type="common">Fruit fly</name>
    <dbReference type="NCBI Taxonomy" id="7266"/>
    <lineage>
        <taxon>Eukaryota</taxon>
        <taxon>Metazoa</taxon>
        <taxon>Ecdysozoa</taxon>
        <taxon>Arthropoda</taxon>
        <taxon>Hexapoda</taxon>
        <taxon>Insecta</taxon>
        <taxon>Pterygota</taxon>
        <taxon>Neoptera</taxon>
        <taxon>Endopterygota</taxon>
        <taxon>Diptera</taxon>
        <taxon>Brachycera</taxon>
        <taxon>Muscomorpha</taxon>
        <taxon>Ephydroidea</taxon>
        <taxon>Drosophilidae</taxon>
        <taxon>Drosophila</taxon>
        <taxon>Sophophora</taxon>
    </lineage>
</organism>
<dbReference type="PANTHER" id="PTHR23019:SF0">
    <property type="entry name" value="NUCLEAR PORE MEMBRANE GLYCOPROTEIN 210"/>
    <property type="match status" value="1"/>
</dbReference>
<gene>
    <name evidence="1" type="ORF">DGUA_6G003689</name>
</gene>
<dbReference type="Proteomes" id="UP000268350">
    <property type="component" value="Unassembled WGS sequence"/>
</dbReference>
<evidence type="ECO:0008006" key="3">
    <source>
        <dbReference type="Google" id="ProtNLM"/>
    </source>
</evidence>
<dbReference type="InterPro" id="IPR045197">
    <property type="entry name" value="NUP210-like"/>
</dbReference>
<proteinExistence type="predicted"/>
<name>A0A3B0J6V7_DROGU</name>
<evidence type="ECO:0000313" key="2">
    <source>
        <dbReference type="Proteomes" id="UP000268350"/>
    </source>
</evidence>
<protein>
    <recommendedName>
        <fullName evidence="3">Nuclear pore membrane glycoprotein 210</fullName>
    </recommendedName>
</protein>
<dbReference type="GO" id="GO:0005643">
    <property type="term" value="C:nuclear pore"/>
    <property type="evidence" value="ECO:0007669"/>
    <property type="project" value="TreeGrafter"/>
</dbReference>
<dbReference type="OrthoDB" id="361283at2759"/>
<dbReference type="AlphaFoldDB" id="A0A3B0J6V7"/>